<reference evidence="1" key="1">
    <citation type="submission" date="2023-05" db="EMBL/GenBank/DDBJ databases">
        <title>Comparative genomics of Bacillaceae isolates and their secondary metabolite potential.</title>
        <authorList>
            <person name="Song L."/>
            <person name="Nielsen L.J."/>
            <person name="Mohite O."/>
            <person name="Xu X."/>
            <person name="Weber T."/>
            <person name="Kovacs A.T."/>
        </authorList>
    </citation>
    <scope>NUCLEOTIDE SEQUENCE</scope>
    <source>
        <strain evidence="1">LY1</strain>
    </source>
</reference>
<gene>
    <name evidence="1" type="ORF">QNH24_18850</name>
</gene>
<dbReference type="RefSeq" id="WP_283869046.1">
    <property type="nucleotide sequence ID" value="NZ_CP126101.1"/>
</dbReference>
<accession>A0AAX3WTV0</accession>
<name>A0AAX3WTV0_9BACI</name>
<dbReference type="AlphaFoldDB" id="A0AAX3WTV0"/>
<sequence length="80" mass="9044">MGRMVDRGNRKAGVRYEVTEDTEAKSYPLIDSKTEKVMQKGSIVYSVSDSINAYLCVKDNLEANDEQCIWLPVGILKPIY</sequence>
<protein>
    <submittedName>
        <fullName evidence="1">Uncharacterized protein</fullName>
    </submittedName>
</protein>
<organism evidence="1 2">
    <name type="scientific">Lysinibacillus pakistanensis</name>
    <dbReference type="NCBI Taxonomy" id="759811"/>
    <lineage>
        <taxon>Bacteria</taxon>
        <taxon>Bacillati</taxon>
        <taxon>Bacillota</taxon>
        <taxon>Bacilli</taxon>
        <taxon>Bacillales</taxon>
        <taxon>Bacillaceae</taxon>
        <taxon>Lysinibacillus</taxon>
    </lineage>
</organism>
<dbReference type="Proteomes" id="UP001178322">
    <property type="component" value="Chromosome"/>
</dbReference>
<evidence type="ECO:0000313" key="1">
    <source>
        <dbReference type="EMBL" id="WHY50368.1"/>
    </source>
</evidence>
<proteinExistence type="predicted"/>
<evidence type="ECO:0000313" key="2">
    <source>
        <dbReference type="Proteomes" id="UP001178322"/>
    </source>
</evidence>
<dbReference type="EMBL" id="CP126101">
    <property type="protein sequence ID" value="WHY50368.1"/>
    <property type="molecule type" value="Genomic_DNA"/>
</dbReference>